<organism evidence="2 3">
    <name type="scientific">Candidatus Scybalenecus merdavium</name>
    <dbReference type="NCBI Taxonomy" id="2840939"/>
    <lineage>
        <taxon>Bacteria</taxon>
        <taxon>Bacillati</taxon>
        <taxon>Bacillota</taxon>
        <taxon>Clostridia</taxon>
        <taxon>Eubacteriales</taxon>
        <taxon>Oscillospiraceae</taxon>
        <taxon>Oscillospiraceae incertae sedis</taxon>
        <taxon>Candidatus Scybalenecus</taxon>
    </lineage>
</organism>
<dbReference type="InterPro" id="IPR017853">
    <property type="entry name" value="GH"/>
</dbReference>
<comment type="caution">
    <text evidence="2">The sequence shown here is derived from an EMBL/GenBank/DDBJ whole genome shotgun (WGS) entry which is preliminary data.</text>
</comment>
<name>A0A9D1SPH6_9FIRM</name>
<proteinExistence type="predicted"/>
<dbReference type="Pfam" id="PF13320">
    <property type="entry name" value="GH123_cat"/>
    <property type="match status" value="1"/>
</dbReference>
<evidence type="ECO:0000313" key="3">
    <source>
        <dbReference type="Proteomes" id="UP000824125"/>
    </source>
</evidence>
<reference evidence="2" key="2">
    <citation type="journal article" date="2021" name="PeerJ">
        <title>Extensive microbial diversity within the chicken gut microbiome revealed by metagenomics and culture.</title>
        <authorList>
            <person name="Gilroy R."/>
            <person name="Ravi A."/>
            <person name="Getino M."/>
            <person name="Pursley I."/>
            <person name="Horton D.L."/>
            <person name="Alikhan N.F."/>
            <person name="Baker D."/>
            <person name="Gharbi K."/>
            <person name="Hall N."/>
            <person name="Watson M."/>
            <person name="Adriaenssens E.M."/>
            <person name="Foster-Nyarko E."/>
            <person name="Jarju S."/>
            <person name="Secka A."/>
            <person name="Antonio M."/>
            <person name="Oren A."/>
            <person name="Chaudhuri R.R."/>
            <person name="La Ragione R."/>
            <person name="Hildebrand F."/>
            <person name="Pallen M.J."/>
        </authorList>
    </citation>
    <scope>NUCLEOTIDE SEQUENCE</scope>
    <source>
        <strain evidence="2">CHK176-6737</strain>
    </source>
</reference>
<dbReference type="Proteomes" id="UP000824125">
    <property type="component" value="Unassembled WGS sequence"/>
</dbReference>
<protein>
    <submittedName>
        <fullName evidence="2">DUF4091 domain-containing protein</fullName>
    </submittedName>
</protein>
<dbReference type="InterPro" id="IPR025150">
    <property type="entry name" value="GH123_cat"/>
</dbReference>
<sequence length="541" mass="61176">MEKLQLFTASSLEKIFAESKAPAKMFDHFSVFKNEKASFQAAFYAAAGDTVTFQVASTLRSFMRFYLVTSVPGGFALPKKRDSYYIEEEHSTYPDLLQPLAGTSFTAHETGWNTVWVELGGELPVGVHTVQIARAGVPGAVELDVEVIDAELPEQTLIYTNWFHTDCLMSRYGFDAFSDEYWRVSEAFLRRAAEYGMNCALTPLFTPPLDTKVGGERPTVQLVDVVVTGRDRYVFGFEKLDRWIDMCLRCGIKYFEMSHLFTQWGARHAPKIVARKNGQEKKIFGWRTRAAGKKYRLFLEQFAPALKAYLAKKGIESRCIFHVSDEPAKSMRRAYGRAAGLVRSLFGGYKIIDALSSFDLYEQGLIGTPVPATDHIGPFIGKVPELWAYYCGAQGQKNVSNRFFAMPSARNRVLGLQLYKFDVKGFLHWGYNFYYSRYSKRVIDPFTEPDAGGFFPSGDSFVVYPGENGEPLDSLRLHVFYDGLQDLAALRLLESRVGRQKTLALLEEGLEKPLTFSTYPQGDGWLLSLRERINEAVKQTL</sequence>
<evidence type="ECO:0000259" key="1">
    <source>
        <dbReference type="Pfam" id="PF13320"/>
    </source>
</evidence>
<reference evidence="2" key="1">
    <citation type="submission" date="2020-10" db="EMBL/GenBank/DDBJ databases">
        <authorList>
            <person name="Gilroy R."/>
        </authorList>
    </citation>
    <scope>NUCLEOTIDE SEQUENCE</scope>
    <source>
        <strain evidence="2">CHK176-6737</strain>
    </source>
</reference>
<gene>
    <name evidence="2" type="ORF">IAD23_06500</name>
</gene>
<dbReference type="SUPFAM" id="SSF51445">
    <property type="entry name" value="(Trans)glycosidases"/>
    <property type="match status" value="1"/>
</dbReference>
<accession>A0A9D1SPH6</accession>
<evidence type="ECO:0000313" key="2">
    <source>
        <dbReference type="EMBL" id="HIU69590.1"/>
    </source>
</evidence>
<dbReference type="AlphaFoldDB" id="A0A9D1SPH6"/>
<feature type="domain" description="Glycoside hydrolase 123 catalytic" evidence="1">
    <location>
        <begin position="162"/>
        <end position="493"/>
    </location>
</feature>
<dbReference type="EMBL" id="DVNM01000035">
    <property type="protein sequence ID" value="HIU69590.1"/>
    <property type="molecule type" value="Genomic_DNA"/>
</dbReference>